<keyword evidence="10" id="KW-1185">Reference proteome</keyword>
<dbReference type="InterPro" id="IPR019776">
    <property type="entry name" value="Flagellar_basal_body_rod_CS"/>
</dbReference>
<comment type="similarity">
    <text evidence="3">Belongs to the flagella basal body rod proteins family.</text>
</comment>
<keyword evidence="4" id="KW-0964">Secreted</keyword>
<evidence type="ECO:0000256" key="4">
    <source>
        <dbReference type="ARBA" id="ARBA00022525"/>
    </source>
</evidence>
<keyword evidence="5" id="KW-0975">Bacterial flagellum</keyword>
<accession>A0ABP0IR75</accession>
<name>A0ABP0IR75_9DINO</name>
<dbReference type="Pfam" id="PF22638">
    <property type="entry name" value="FlgK_D1"/>
    <property type="match status" value="1"/>
</dbReference>
<dbReference type="Proteomes" id="UP001642464">
    <property type="component" value="Unassembled WGS sequence"/>
</dbReference>
<evidence type="ECO:0000313" key="9">
    <source>
        <dbReference type="EMBL" id="CAK9003833.1"/>
    </source>
</evidence>
<evidence type="ECO:0000259" key="6">
    <source>
        <dbReference type="Pfam" id="PF00460"/>
    </source>
</evidence>
<dbReference type="Pfam" id="PF00460">
    <property type="entry name" value="Flg_bb_rod"/>
    <property type="match status" value="1"/>
</dbReference>
<dbReference type="PROSITE" id="PS00588">
    <property type="entry name" value="FLAGELLA_BB_ROD"/>
    <property type="match status" value="1"/>
</dbReference>
<sequence>MGLTSALRIGASALSTHQLGVQITGNNMANVATPGYARRSLLLSPLESNDPFQSFQSGSGVGPQSLNRVIDEAVLARLRGQIARERESSQTLQTLASLESAIGELSETGLTSQLTDFFGSWSDRSTLVASDGVVVQQAETLVSNIQRIRQDLVQQKRQTDGLLDTLVPRVDDLLGEVAAINKDIARARVGGGDTSTLQDQRDRVLDELAGLIDIDTVERESGIVDVYVGSTPMVLAGDSRGIELRRENIDGVEQVSVRTKADGSQLPVISGQVGALLDARDNAVGETLEQLDRLAAELIFQTNKIHATASGPDGLTEATSQLRTPPNDRLLPLNAQGNPTTADLPFEFQNGSFLVHVQNPATGTSEATRIEVDLDGLGDDGTAGSIDDASMESIRQTLDQVDGISADFTADGRLRVIGENGARFSFSEDSSGLLGAIGMNAFFEGTSADDIAVRGDIADDPSLLQVGRIGSDGEYRENAAALDMAKLQDGGFEALGGQNLNEFWTTVAGNVGARVDSARTNAEAAAVVRESIEAQRAATSGVSLDEEAINLVTHQQAYQGAARFIAVVDQLQQELLAVFS</sequence>
<gene>
    <name evidence="9" type="ORF">SCF082_LOCUS7925</name>
</gene>
<comment type="caution">
    <text evidence="9">The sequence shown here is derived from an EMBL/GenBank/DDBJ whole genome shotgun (WGS) entry which is preliminary data.</text>
</comment>
<evidence type="ECO:0000256" key="2">
    <source>
        <dbReference type="ARBA" id="ARBA00004613"/>
    </source>
</evidence>
<dbReference type="SUPFAM" id="SSF64518">
    <property type="entry name" value="Phase 1 flagellin"/>
    <property type="match status" value="1"/>
</dbReference>
<dbReference type="InterPro" id="IPR010930">
    <property type="entry name" value="Flg_bb/hook_C_dom"/>
</dbReference>
<keyword evidence="9" id="KW-0969">Cilium</keyword>
<dbReference type="Pfam" id="PF06429">
    <property type="entry name" value="Flg_bbr_C"/>
    <property type="match status" value="1"/>
</dbReference>
<protein>
    <submittedName>
        <fullName evidence="9">Flagellar hook-associated protein 1 (HAP1)</fullName>
    </submittedName>
</protein>
<keyword evidence="9" id="KW-0966">Cell projection</keyword>
<evidence type="ECO:0000259" key="8">
    <source>
        <dbReference type="Pfam" id="PF22638"/>
    </source>
</evidence>
<dbReference type="NCBIfam" id="TIGR02492">
    <property type="entry name" value="flgK_ends"/>
    <property type="match status" value="1"/>
</dbReference>
<feature type="domain" description="Flagellar basal-body/hook protein C-terminal" evidence="7">
    <location>
        <begin position="539"/>
        <end position="576"/>
    </location>
</feature>
<dbReference type="PANTHER" id="PTHR30033">
    <property type="entry name" value="FLAGELLAR HOOK-ASSOCIATED PROTEIN 1"/>
    <property type="match status" value="1"/>
</dbReference>
<proteinExistence type="inferred from homology"/>
<keyword evidence="9" id="KW-0282">Flagellum</keyword>
<evidence type="ECO:0000259" key="7">
    <source>
        <dbReference type="Pfam" id="PF06429"/>
    </source>
</evidence>
<feature type="domain" description="Flagellar hook-associated protein FlgK helical" evidence="8">
    <location>
        <begin position="96"/>
        <end position="312"/>
    </location>
</feature>
<evidence type="ECO:0000313" key="10">
    <source>
        <dbReference type="Proteomes" id="UP001642464"/>
    </source>
</evidence>
<dbReference type="PANTHER" id="PTHR30033:SF2">
    <property type="entry name" value="FLAGELLAR HOOK PROTEIN"/>
    <property type="match status" value="1"/>
</dbReference>
<evidence type="ECO:0000256" key="3">
    <source>
        <dbReference type="ARBA" id="ARBA00009677"/>
    </source>
</evidence>
<evidence type="ECO:0000256" key="5">
    <source>
        <dbReference type="ARBA" id="ARBA00023143"/>
    </source>
</evidence>
<feature type="domain" description="Flagellar basal body rod protein N-terminal" evidence="6">
    <location>
        <begin position="7"/>
        <end position="36"/>
    </location>
</feature>
<reference evidence="9 10" key="1">
    <citation type="submission" date="2024-02" db="EMBL/GenBank/DDBJ databases">
        <authorList>
            <person name="Chen Y."/>
            <person name="Shah S."/>
            <person name="Dougan E. K."/>
            <person name="Thang M."/>
            <person name="Chan C."/>
        </authorList>
    </citation>
    <scope>NUCLEOTIDE SEQUENCE [LARGE SCALE GENOMIC DNA]</scope>
</reference>
<organism evidence="9 10">
    <name type="scientific">Durusdinium trenchii</name>
    <dbReference type="NCBI Taxonomy" id="1381693"/>
    <lineage>
        <taxon>Eukaryota</taxon>
        <taxon>Sar</taxon>
        <taxon>Alveolata</taxon>
        <taxon>Dinophyceae</taxon>
        <taxon>Suessiales</taxon>
        <taxon>Symbiodiniaceae</taxon>
        <taxon>Durusdinium</taxon>
    </lineage>
</organism>
<dbReference type="InterPro" id="IPR053927">
    <property type="entry name" value="FlgK_helical"/>
</dbReference>
<comment type="subcellular location">
    <subcellularLocation>
        <location evidence="1">Bacterial flagellum</location>
    </subcellularLocation>
    <subcellularLocation>
        <location evidence="2">Secreted</location>
    </subcellularLocation>
</comment>
<dbReference type="EMBL" id="CAXAMM010004512">
    <property type="protein sequence ID" value="CAK9003833.1"/>
    <property type="molecule type" value="Genomic_DNA"/>
</dbReference>
<evidence type="ECO:0000256" key="1">
    <source>
        <dbReference type="ARBA" id="ARBA00004365"/>
    </source>
</evidence>
<dbReference type="InterPro" id="IPR001444">
    <property type="entry name" value="Flag_bb_rod_N"/>
</dbReference>
<dbReference type="InterPro" id="IPR002371">
    <property type="entry name" value="FlgK"/>
</dbReference>